<feature type="transmembrane region" description="Helical" evidence="7">
    <location>
        <begin position="877"/>
        <end position="900"/>
    </location>
</feature>
<reference evidence="9" key="1">
    <citation type="journal article" date="2021" name="PeerJ">
        <title>Extensive microbial diversity within the chicken gut microbiome revealed by metagenomics and culture.</title>
        <authorList>
            <person name="Gilroy R."/>
            <person name="Ravi A."/>
            <person name="Getino M."/>
            <person name="Pursley I."/>
            <person name="Horton D.L."/>
            <person name="Alikhan N.F."/>
            <person name="Baker D."/>
            <person name="Gharbi K."/>
            <person name="Hall N."/>
            <person name="Watson M."/>
            <person name="Adriaenssens E.M."/>
            <person name="Foster-Nyarko E."/>
            <person name="Jarju S."/>
            <person name="Secka A."/>
            <person name="Antonio M."/>
            <person name="Oren A."/>
            <person name="Chaudhuri R.R."/>
            <person name="La Ragione R."/>
            <person name="Hildebrand F."/>
            <person name="Pallen M.J."/>
        </authorList>
    </citation>
    <scope>NUCLEOTIDE SEQUENCE</scope>
    <source>
        <strain evidence="9">CHK196-3914</strain>
    </source>
</reference>
<dbReference type="PANTHER" id="PTHR30572:SF4">
    <property type="entry name" value="ABC TRANSPORTER PERMEASE YTRF"/>
    <property type="match status" value="1"/>
</dbReference>
<evidence type="ECO:0000256" key="7">
    <source>
        <dbReference type="SAM" id="Phobius"/>
    </source>
</evidence>
<dbReference type="EMBL" id="DXAY01000047">
    <property type="protein sequence ID" value="HIZ74035.1"/>
    <property type="molecule type" value="Genomic_DNA"/>
</dbReference>
<feature type="transmembrane region" description="Helical" evidence="7">
    <location>
        <begin position="786"/>
        <end position="805"/>
    </location>
</feature>
<gene>
    <name evidence="9" type="ORF">H9723_02155</name>
</gene>
<comment type="subcellular location">
    <subcellularLocation>
        <location evidence="1">Cell membrane</location>
        <topology evidence="1">Multi-pass membrane protein</topology>
    </subcellularLocation>
</comment>
<name>A0A9D2G8B2_9FIRM</name>
<feature type="domain" description="ABC3 transporter permease C-terminal" evidence="8">
    <location>
        <begin position="791"/>
        <end position="899"/>
    </location>
</feature>
<dbReference type="AlphaFoldDB" id="A0A9D2G8B2"/>
<evidence type="ECO:0000256" key="2">
    <source>
        <dbReference type="ARBA" id="ARBA00022475"/>
    </source>
</evidence>
<reference evidence="9" key="2">
    <citation type="submission" date="2021-04" db="EMBL/GenBank/DDBJ databases">
        <authorList>
            <person name="Gilroy R."/>
        </authorList>
    </citation>
    <scope>NUCLEOTIDE SEQUENCE</scope>
    <source>
        <strain evidence="9">CHK196-3914</strain>
    </source>
</reference>
<dbReference type="GO" id="GO:0005886">
    <property type="term" value="C:plasma membrane"/>
    <property type="evidence" value="ECO:0007669"/>
    <property type="project" value="UniProtKB-SubCell"/>
</dbReference>
<evidence type="ECO:0000259" key="8">
    <source>
        <dbReference type="Pfam" id="PF02687"/>
    </source>
</evidence>
<sequence>MRNALRLALAYMRYYKKQTAALFVGILLSAALLTGVGSLFASGKEAAKENARTEYGDWHYEMRCDFAWFHEFVKDIQDNAEESGMLLKGDGFRLENYGVETVRKAISDPFEIQYVYGDEGYMEIMGRKLLEGRMPEKKNEIAADVQTLRNLGVSHAPGSTVELDGENFTLTGIVSEMPENLGDLMGDHMQVFVSPDLDYGMNGSFLYLKFDESSPVFGQIKAFAEQYGVDGSTVARNNGMAGYVGAEETKLSADQIRTALTDPAMGLPWIWGSLNENEALTEGAVLLVLALFAAFIIYSIFQVSVFRRLSQYSVMQTLGMTDGSAFGMLMAEMALILVGGYTAGVLLGNGAAALIYRKVGRIFITRNQVGENVARHTGVSSEETAAELSVSALPDAGVFHVDFRIIWMGALFLILVLALISFVLVRRMRQLTLREMIAKDPAGRKKNRKIYSLRHENLTGILAKKFMFSRKGTFIGILLSLSVGSVIFLGAAYVTENTRINNELTFAADDGLGSDIQVYEASDSLKDTIPEKTVEELKGLSGLENVFPVRYMLGEIPLYDGILKGTSFFAETAGEEGLDPDPEIMEKYNGQIIQTGEDDYRLKVNIYGYDDEMLESLNDYVLEGSIDPDQMRKENTVLFKTLMDGQGNYDVIDIGAGDTVQIRTPEDPEAEGETLKFLSGEEDYRDRSLKIGALISRPLAKVETYIGDDGVSNVDIIMTNEQMEENFGVTGYRTISISLPENADGEDAARAADEIRDTVSGIRRCAVKDYTAQIEAQDLYLNQQIMFFYGIAAVLLLISLLHIMNSMQYLVAERRYEFSVLRAMGITDAGFLRMLMKEGVRYGIYSSIVMLVLYWIVQKVLYYFMVHVYLYLHPQGMISAGYLIFMVMLNVALCTGAMALSGRRQPAEARPAE</sequence>
<feature type="transmembrane region" description="Helical" evidence="7">
    <location>
        <begin position="474"/>
        <end position="494"/>
    </location>
</feature>
<keyword evidence="2" id="KW-1003">Cell membrane</keyword>
<comment type="caution">
    <text evidence="9">The sequence shown here is derived from an EMBL/GenBank/DDBJ whole genome shotgun (WGS) entry which is preliminary data.</text>
</comment>
<evidence type="ECO:0000256" key="3">
    <source>
        <dbReference type="ARBA" id="ARBA00022692"/>
    </source>
</evidence>
<evidence type="ECO:0000256" key="4">
    <source>
        <dbReference type="ARBA" id="ARBA00022989"/>
    </source>
</evidence>
<keyword evidence="5 7" id="KW-0472">Membrane</keyword>
<organism evidence="9 10">
    <name type="scientific">Candidatus Mediterraneibacter stercoravium</name>
    <dbReference type="NCBI Taxonomy" id="2838685"/>
    <lineage>
        <taxon>Bacteria</taxon>
        <taxon>Bacillati</taxon>
        <taxon>Bacillota</taxon>
        <taxon>Clostridia</taxon>
        <taxon>Lachnospirales</taxon>
        <taxon>Lachnospiraceae</taxon>
        <taxon>Mediterraneibacter</taxon>
    </lineage>
</organism>
<comment type="similarity">
    <text evidence="6">Belongs to the ABC-4 integral membrane protein family.</text>
</comment>
<dbReference type="PANTHER" id="PTHR30572">
    <property type="entry name" value="MEMBRANE COMPONENT OF TRANSPORTER-RELATED"/>
    <property type="match status" value="1"/>
</dbReference>
<feature type="transmembrane region" description="Helical" evidence="7">
    <location>
        <begin position="405"/>
        <end position="425"/>
    </location>
</feature>
<dbReference type="InterPro" id="IPR003838">
    <property type="entry name" value="ABC3_permease_C"/>
</dbReference>
<feature type="transmembrane region" description="Helical" evidence="7">
    <location>
        <begin position="284"/>
        <end position="306"/>
    </location>
</feature>
<keyword evidence="4 7" id="KW-1133">Transmembrane helix</keyword>
<evidence type="ECO:0000256" key="6">
    <source>
        <dbReference type="ARBA" id="ARBA00038076"/>
    </source>
</evidence>
<accession>A0A9D2G8B2</accession>
<feature type="domain" description="ABC3 transporter permease C-terminal" evidence="8">
    <location>
        <begin position="284"/>
        <end position="431"/>
    </location>
</feature>
<keyword evidence="3 7" id="KW-0812">Transmembrane</keyword>
<evidence type="ECO:0000313" key="9">
    <source>
        <dbReference type="EMBL" id="HIZ74035.1"/>
    </source>
</evidence>
<dbReference type="GO" id="GO:0022857">
    <property type="term" value="F:transmembrane transporter activity"/>
    <property type="evidence" value="ECO:0007669"/>
    <property type="project" value="TreeGrafter"/>
</dbReference>
<evidence type="ECO:0000256" key="1">
    <source>
        <dbReference type="ARBA" id="ARBA00004651"/>
    </source>
</evidence>
<dbReference type="Pfam" id="PF02687">
    <property type="entry name" value="FtsX"/>
    <property type="match status" value="2"/>
</dbReference>
<evidence type="ECO:0000313" key="10">
    <source>
        <dbReference type="Proteomes" id="UP000824116"/>
    </source>
</evidence>
<proteinExistence type="inferred from homology"/>
<feature type="transmembrane region" description="Helical" evidence="7">
    <location>
        <begin position="326"/>
        <end position="347"/>
    </location>
</feature>
<dbReference type="InterPro" id="IPR050250">
    <property type="entry name" value="Macrolide_Exporter_MacB"/>
</dbReference>
<evidence type="ECO:0000256" key="5">
    <source>
        <dbReference type="ARBA" id="ARBA00023136"/>
    </source>
</evidence>
<protein>
    <submittedName>
        <fullName evidence="9">ABC transporter permease</fullName>
    </submittedName>
</protein>
<dbReference type="Proteomes" id="UP000824116">
    <property type="component" value="Unassembled WGS sequence"/>
</dbReference>
<feature type="transmembrane region" description="Helical" evidence="7">
    <location>
        <begin position="842"/>
        <end position="865"/>
    </location>
</feature>